<feature type="domain" description="PHD-type" evidence="6">
    <location>
        <begin position="500"/>
        <end position="550"/>
    </location>
</feature>
<dbReference type="GeneID" id="19168582"/>
<dbReference type="HOGENOM" id="CLU_020023_1_0_1"/>
<dbReference type="Pfam" id="PF20826">
    <property type="entry name" value="PHD_5"/>
    <property type="match status" value="1"/>
</dbReference>
<dbReference type="STRING" id="1182542.W9Y4S4"/>
<evidence type="ECO:0000256" key="3">
    <source>
        <dbReference type="ARBA" id="ARBA00022833"/>
    </source>
</evidence>
<evidence type="ECO:0000256" key="4">
    <source>
        <dbReference type="PROSITE-ProRule" id="PRU00146"/>
    </source>
</evidence>
<dbReference type="SUPFAM" id="SSF57903">
    <property type="entry name" value="FYVE/PHD zinc finger"/>
    <property type="match status" value="1"/>
</dbReference>
<dbReference type="PROSITE" id="PS01359">
    <property type="entry name" value="ZF_PHD_1"/>
    <property type="match status" value="1"/>
</dbReference>
<dbReference type="SMART" id="SM00249">
    <property type="entry name" value="PHD"/>
    <property type="match status" value="1"/>
</dbReference>
<dbReference type="eggNOG" id="ENOG502SD8Z">
    <property type="taxonomic scope" value="Eukaryota"/>
</dbReference>
<dbReference type="Gene3D" id="3.30.40.10">
    <property type="entry name" value="Zinc/RING finger domain, C3HC4 (zinc finger)"/>
    <property type="match status" value="1"/>
</dbReference>
<evidence type="ECO:0000313" key="7">
    <source>
        <dbReference type="EMBL" id="EXJ87503.1"/>
    </source>
</evidence>
<reference evidence="7 8" key="1">
    <citation type="submission" date="2013-03" db="EMBL/GenBank/DDBJ databases">
        <title>The Genome Sequence of Capronia epimyces CBS 606.96.</title>
        <authorList>
            <consortium name="The Broad Institute Genomics Platform"/>
            <person name="Cuomo C."/>
            <person name="de Hoog S."/>
            <person name="Gorbushina A."/>
            <person name="Walker B."/>
            <person name="Young S.K."/>
            <person name="Zeng Q."/>
            <person name="Gargeya S."/>
            <person name="Fitzgerald M."/>
            <person name="Haas B."/>
            <person name="Abouelleil A."/>
            <person name="Allen A.W."/>
            <person name="Alvarado L."/>
            <person name="Arachchi H.M."/>
            <person name="Berlin A.M."/>
            <person name="Chapman S.B."/>
            <person name="Gainer-Dewar J."/>
            <person name="Goldberg J."/>
            <person name="Griggs A."/>
            <person name="Gujja S."/>
            <person name="Hansen M."/>
            <person name="Howarth C."/>
            <person name="Imamovic A."/>
            <person name="Ireland A."/>
            <person name="Larimer J."/>
            <person name="McCowan C."/>
            <person name="Murphy C."/>
            <person name="Pearson M."/>
            <person name="Poon T.W."/>
            <person name="Priest M."/>
            <person name="Roberts A."/>
            <person name="Saif S."/>
            <person name="Shea T."/>
            <person name="Sisk P."/>
            <person name="Sykes S."/>
            <person name="Wortman J."/>
            <person name="Nusbaum C."/>
            <person name="Birren B."/>
        </authorList>
    </citation>
    <scope>NUCLEOTIDE SEQUENCE [LARGE SCALE GENOMIC DNA]</scope>
    <source>
        <strain evidence="7 8">CBS 606.96</strain>
    </source>
</reference>
<dbReference type="PROSITE" id="PS50016">
    <property type="entry name" value="ZF_PHD_2"/>
    <property type="match status" value="1"/>
</dbReference>
<dbReference type="InterPro" id="IPR001965">
    <property type="entry name" value="Znf_PHD"/>
</dbReference>
<feature type="compositionally biased region" description="Low complexity" evidence="5">
    <location>
        <begin position="281"/>
        <end position="292"/>
    </location>
</feature>
<dbReference type="InterPro" id="IPR019787">
    <property type="entry name" value="Znf_PHD-finger"/>
</dbReference>
<feature type="compositionally biased region" description="Low complexity" evidence="5">
    <location>
        <begin position="558"/>
        <end position="572"/>
    </location>
</feature>
<feature type="region of interest" description="Disordered" evidence="5">
    <location>
        <begin position="1"/>
        <end position="23"/>
    </location>
</feature>
<feature type="compositionally biased region" description="Basic and acidic residues" evidence="5">
    <location>
        <begin position="184"/>
        <end position="200"/>
    </location>
</feature>
<gene>
    <name evidence="7" type="ORF">A1O3_04463</name>
</gene>
<evidence type="ECO:0000313" key="8">
    <source>
        <dbReference type="Proteomes" id="UP000019478"/>
    </source>
</evidence>
<organism evidence="7 8">
    <name type="scientific">Capronia epimyces CBS 606.96</name>
    <dbReference type="NCBI Taxonomy" id="1182542"/>
    <lineage>
        <taxon>Eukaryota</taxon>
        <taxon>Fungi</taxon>
        <taxon>Dikarya</taxon>
        <taxon>Ascomycota</taxon>
        <taxon>Pezizomycotina</taxon>
        <taxon>Eurotiomycetes</taxon>
        <taxon>Chaetothyriomycetidae</taxon>
        <taxon>Chaetothyriales</taxon>
        <taxon>Herpotrichiellaceae</taxon>
        <taxon>Capronia</taxon>
    </lineage>
</organism>
<dbReference type="EMBL" id="AMGY01000003">
    <property type="protein sequence ID" value="EXJ87503.1"/>
    <property type="molecule type" value="Genomic_DNA"/>
</dbReference>
<keyword evidence="3" id="KW-0862">Zinc</keyword>
<dbReference type="InterPro" id="IPR011011">
    <property type="entry name" value="Znf_FYVE_PHD"/>
</dbReference>
<accession>W9Y4S4</accession>
<dbReference type="Proteomes" id="UP000019478">
    <property type="component" value="Unassembled WGS sequence"/>
</dbReference>
<comment type="caution">
    <text evidence="7">The sequence shown here is derived from an EMBL/GenBank/DDBJ whole genome shotgun (WGS) entry which is preliminary data.</text>
</comment>
<dbReference type="InterPro" id="IPR019786">
    <property type="entry name" value="Zinc_finger_PHD-type_CS"/>
</dbReference>
<feature type="compositionally biased region" description="Polar residues" evidence="5">
    <location>
        <begin position="369"/>
        <end position="400"/>
    </location>
</feature>
<dbReference type="RefSeq" id="XP_007732782.1">
    <property type="nucleotide sequence ID" value="XM_007734592.1"/>
</dbReference>
<dbReference type="OrthoDB" id="436852at2759"/>
<feature type="region of interest" description="Disordered" evidence="5">
    <location>
        <begin position="558"/>
        <end position="579"/>
    </location>
</feature>
<feature type="region of interest" description="Disordered" evidence="5">
    <location>
        <begin position="184"/>
        <end position="297"/>
    </location>
</feature>
<dbReference type="AlphaFoldDB" id="W9Y4S4"/>
<feature type="compositionally biased region" description="Polar residues" evidence="5">
    <location>
        <begin position="242"/>
        <end position="264"/>
    </location>
</feature>
<dbReference type="InterPro" id="IPR013083">
    <property type="entry name" value="Znf_RING/FYVE/PHD"/>
</dbReference>
<feature type="region of interest" description="Disordered" evidence="5">
    <location>
        <begin position="367"/>
        <end position="427"/>
    </location>
</feature>
<name>W9Y4S4_9EURO</name>
<keyword evidence="8" id="KW-1185">Reference proteome</keyword>
<evidence type="ECO:0000256" key="2">
    <source>
        <dbReference type="ARBA" id="ARBA00022771"/>
    </source>
</evidence>
<proteinExistence type="predicted"/>
<dbReference type="GO" id="GO:0008270">
    <property type="term" value="F:zinc ion binding"/>
    <property type="evidence" value="ECO:0007669"/>
    <property type="project" value="UniProtKB-KW"/>
</dbReference>
<keyword evidence="2 4" id="KW-0863">Zinc-finger</keyword>
<sequence length="579" mass="63301">MSANQRPVMGPPETPSRVMQQSPGLFPSLQLSPDMLYAHQFSGPATVPVYSDQRLFWDPSNVGFEAQSLPQQYPDPFQFSPSGLSSSFASSSTVVPSFAPQVTLLEEQPYDLPVMRPLAGYSHANGSTFPAPFTTSPRLPAPQAENPSMFLSSPARRFGATDYYSNMFAHNPALERPAYAHQIEESRREQETKRLRKGDMKQPSITRSVMEALRRPVSPRRDNRPGLKRSLTHTGVRGERTLNLQTQNIVGSRNSPITLDQNRPNRPGRSSPLKTNPDPISRTLSTSRNSNTKRGSLSLAIDEDGVAKMILTENSRDIDMGGISGSDAGSFDETDLHILHSQDNSFAFPEDGDPSVQAHVGLSRHYSHAKTNSHSTMASANSATQSPYNGSVSSFSNTRGSDGHQGPRRKRPLLGPSIETDTLAEDGPFGNAQFALRAIIQDRSRSNSSQGDGTNQVHLHSSPPLQQSQYAMYNASPTTITDPDLATPSTDRESLTSNMSMRCVCNSSVLDGSVPMVQCDSCTKWLHSTCVGIDNRRILEPYMCIFCIQTPKRSGHAALRPSALPSAASPLAHKSKRHR</sequence>
<evidence type="ECO:0000256" key="1">
    <source>
        <dbReference type="ARBA" id="ARBA00022723"/>
    </source>
</evidence>
<evidence type="ECO:0000259" key="6">
    <source>
        <dbReference type="PROSITE" id="PS50016"/>
    </source>
</evidence>
<keyword evidence="1" id="KW-0479">Metal-binding</keyword>
<protein>
    <recommendedName>
        <fullName evidence="6">PHD-type domain-containing protein</fullName>
    </recommendedName>
</protein>
<evidence type="ECO:0000256" key="5">
    <source>
        <dbReference type="SAM" id="MobiDB-lite"/>
    </source>
</evidence>